<dbReference type="GO" id="GO:0019693">
    <property type="term" value="P:ribose phosphate metabolic process"/>
    <property type="evidence" value="ECO:0007669"/>
    <property type="project" value="TreeGrafter"/>
</dbReference>
<reference evidence="4" key="1">
    <citation type="journal article" date="2012" name="Science">
        <title>Fermentation, hydrogen, and sulfur metabolism in multiple uncultivated bacterial phyla.</title>
        <authorList>
            <person name="Wrighton K.C."/>
            <person name="Thomas B.C."/>
            <person name="Sharon I."/>
            <person name="Miller C.S."/>
            <person name="Castelle C.J."/>
            <person name="VerBerkmoes N.C."/>
            <person name="Wilkins M.J."/>
            <person name="Hettich R.L."/>
            <person name="Lipton M.S."/>
            <person name="Williams K.H."/>
            <person name="Long P.E."/>
            <person name="Banfield J.F."/>
        </authorList>
    </citation>
    <scope>NUCLEOTIDE SEQUENCE [LARGE SCALE GENOMIC DNA]</scope>
</reference>
<dbReference type="EMBL" id="AMFJ01000443">
    <property type="protein sequence ID" value="EKE27696.1"/>
    <property type="molecule type" value="Genomic_DNA"/>
</dbReference>
<dbReference type="GO" id="GO:0005829">
    <property type="term" value="C:cytosol"/>
    <property type="evidence" value="ECO:0007669"/>
    <property type="project" value="TreeGrafter"/>
</dbReference>
<dbReference type="CDD" id="cd03424">
    <property type="entry name" value="NUDIX_ADPRase_Nudt5_UGPPase_Nudt14"/>
    <property type="match status" value="1"/>
</dbReference>
<dbReference type="InterPro" id="IPR000086">
    <property type="entry name" value="NUDIX_hydrolase_dom"/>
</dbReference>
<evidence type="ECO:0000256" key="2">
    <source>
        <dbReference type="ARBA" id="ARBA00022801"/>
    </source>
</evidence>
<gene>
    <name evidence="4" type="ORF">ACD_3C00169G0006</name>
</gene>
<dbReference type="GO" id="GO:0006753">
    <property type="term" value="P:nucleoside phosphate metabolic process"/>
    <property type="evidence" value="ECO:0007669"/>
    <property type="project" value="TreeGrafter"/>
</dbReference>
<accession>K2F9D3</accession>
<comment type="cofactor">
    <cofactor evidence="1">
        <name>Mg(2+)</name>
        <dbReference type="ChEBI" id="CHEBI:18420"/>
    </cofactor>
</comment>
<dbReference type="Gene3D" id="3.90.79.10">
    <property type="entry name" value="Nucleoside Triphosphate Pyrophosphohydrolase"/>
    <property type="match status" value="1"/>
</dbReference>
<evidence type="ECO:0000259" key="3">
    <source>
        <dbReference type="PROSITE" id="PS51462"/>
    </source>
</evidence>
<evidence type="ECO:0000256" key="1">
    <source>
        <dbReference type="ARBA" id="ARBA00001946"/>
    </source>
</evidence>
<dbReference type="PANTHER" id="PTHR11839:SF18">
    <property type="entry name" value="NUDIX HYDROLASE DOMAIN-CONTAINING PROTEIN"/>
    <property type="match status" value="1"/>
</dbReference>
<dbReference type="PANTHER" id="PTHR11839">
    <property type="entry name" value="UDP/ADP-SUGAR PYROPHOSPHATASE"/>
    <property type="match status" value="1"/>
</dbReference>
<dbReference type="PROSITE" id="PS51462">
    <property type="entry name" value="NUDIX"/>
    <property type="match status" value="1"/>
</dbReference>
<protein>
    <recommendedName>
        <fullName evidence="3">Nudix hydrolase domain-containing protein</fullName>
    </recommendedName>
</protein>
<evidence type="ECO:0000313" key="4">
    <source>
        <dbReference type="EMBL" id="EKE27696.1"/>
    </source>
</evidence>
<dbReference type="Pfam" id="PF00293">
    <property type="entry name" value="NUDIX"/>
    <property type="match status" value="1"/>
</dbReference>
<feature type="domain" description="Nudix hydrolase" evidence="3">
    <location>
        <begin position="49"/>
        <end position="185"/>
    </location>
</feature>
<organism evidence="4">
    <name type="scientific">uncultured bacterium</name>
    <name type="common">gcode 4</name>
    <dbReference type="NCBI Taxonomy" id="1234023"/>
    <lineage>
        <taxon>Bacteria</taxon>
        <taxon>environmental samples</taxon>
    </lineage>
</organism>
<name>K2F9D3_9BACT</name>
<proteinExistence type="predicted"/>
<dbReference type="AlphaFoldDB" id="K2F9D3"/>
<dbReference type="InterPro" id="IPR015797">
    <property type="entry name" value="NUDIX_hydrolase-like_dom_sf"/>
</dbReference>
<dbReference type="SUPFAM" id="SSF55811">
    <property type="entry name" value="Nudix"/>
    <property type="match status" value="1"/>
</dbReference>
<sequence length="200" mass="23391">MNTINDLKSESNINVFAKETVFEWKFVKIVVYKYTKGENPKEHFYEVVERTNAKKIISALTVTQDEKIILINQYRIPQGRFCIESPAGLREDDNEPIEETTRREILEETWYEPEKLIYIGQTPSSSGLTTELIDCYIWMNCKKVTNILALDSAEDIQVIEVPLSEIDEFVNEINNRVDITIDSKVLFMLWEYRKLIANIL</sequence>
<comment type="caution">
    <text evidence="4">The sequence shown here is derived from an EMBL/GenBank/DDBJ whole genome shotgun (WGS) entry which is preliminary data.</text>
</comment>
<dbReference type="GO" id="GO:0016787">
    <property type="term" value="F:hydrolase activity"/>
    <property type="evidence" value="ECO:0007669"/>
    <property type="project" value="UniProtKB-KW"/>
</dbReference>
<keyword evidence="2" id="KW-0378">Hydrolase</keyword>